<dbReference type="EMBL" id="BMIB01000003">
    <property type="protein sequence ID" value="GGH71309.1"/>
    <property type="molecule type" value="Genomic_DNA"/>
</dbReference>
<evidence type="ECO:0000313" key="2">
    <source>
        <dbReference type="Proteomes" id="UP000627292"/>
    </source>
</evidence>
<accession>A0A917MWN5</accession>
<protein>
    <submittedName>
        <fullName evidence="1">Uncharacterized protein</fullName>
    </submittedName>
</protein>
<dbReference type="AlphaFoldDB" id="A0A917MWN5"/>
<name>A0A917MWN5_9BACT</name>
<organism evidence="1 2">
    <name type="scientific">Filimonas zeae</name>
    <dbReference type="NCBI Taxonomy" id="1737353"/>
    <lineage>
        <taxon>Bacteria</taxon>
        <taxon>Pseudomonadati</taxon>
        <taxon>Bacteroidota</taxon>
        <taxon>Chitinophagia</taxon>
        <taxon>Chitinophagales</taxon>
        <taxon>Chitinophagaceae</taxon>
        <taxon>Filimonas</taxon>
    </lineage>
</organism>
<comment type="caution">
    <text evidence="1">The sequence shown here is derived from an EMBL/GenBank/DDBJ whole genome shotgun (WGS) entry which is preliminary data.</text>
</comment>
<dbReference type="Proteomes" id="UP000627292">
    <property type="component" value="Unassembled WGS sequence"/>
</dbReference>
<proteinExistence type="predicted"/>
<reference evidence="1" key="1">
    <citation type="journal article" date="2014" name="Int. J. Syst. Evol. Microbiol.">
        <title>Complete genome sequence of Corynebacterium casei LMG S-19264T (=DSM 44701T), isolated from a smear-ripened cheese.</title>
        <authorList>
            <consortium name="US DOE Joint Genome Institute (JGI-PGF)"/>
            <person name="Walter F."/>
            <person name="Albersmeier A."/>
            <person name="Kalinowski J."/>
            <person name="Ruckert C."/>
        </authorList>
    </citation>
    <scope>NUCLEOTIDE SEQUENCE</scope>
    <source>
        <strain evidence="1">CGMCC 1.15290</strain>
    </source>
</reference>
<reference evidence="1" key="2">
    <citation type="submission" date="2020-09" db="EMBL/GenBank/DDBJ databases">
        <authorList>
            <person name="Sun Q."/>
            <person name="Zhou Y."/>
        </authorList>
    </citation>
    <scope>NUCLEOTIDE SEQUENCE</scope>
    <source>
        <strain evidence="1">CGMCC 1.15290</strain>
    </source>
</reference>
<gene>
    <name evidence="1" type="ORF">GCM10011379_30520</name>
</gene>
<evidence type="ECO:0000313" key="1">
    <source>
        <dbReference type="EMBL" id="GGH71309.1"/>
    </source>
</evidence>
<dbReference type="RefSeq" id="WP_188953728.1">
    <property type="nucleotide sequence ID" value="NZ_BMIB01000003.1"/>
</dbReference>
<keyword evidence="2" id="KW-1185">Reference proteome</keyword>
<sequence length="70" mass="8240">MNITFEIFTTAESYVMMELYNRKLEDVLQHFVNNVSVEQYKTTTDTHIKNATLAFCKLVEAYRLVEMQAN</sequence>